<dbReference type="STRING" id="1164594.SAMN05216204_105110"/>
<evidence type="ECO:0000313" key="2">
    <source>
        <dbReference type="EMBL" id="SFC31964.1"/>
    </source>
</evidence>
<protein>
    <submittedName>
        <fullName evidence="2">Uncharacterized protein</fullName>
    </submittedName>
</protein>
<dbReference type="EMBL" id="FOLD01000005">
    <property type="protein sequence ID" value="SFC31964.1"/>
    <property type="molecule type" value="Genomic_DNA"/>
</dbReference>
<keyword evidence="3" id="KW-1185">Reference proteome</keyword>
<keyword evidence="1" id="KW-0812">Transmembrane</keyword>
<gene>
    <name evidence="2" type="ORF">SAMN05216204_105110</name>
</gene>
<accession>A0A1I1I6Y9</accession>
<proteinExistence type="predicted"/>
<feature type="transmembrane region" description="Helical" evidence="1">
    <location>
        <begin position="572"/>
        <end position="592"/>
    </location>
</feature>
<organism evidence="2 3">
    <name type="scientific">Massilia yuzhufengensis</name>
    <dbReference type="NCBI Taxonomy" id="1164594"/>
    <lineage>
        <taxon>Bacteria</taxon>
        <taxon>Pseudomonadati</taxon>
        <taxon>Pseudomonadota</taxon>
        <taxon>Betaproteobacteria</taxon>
        <taxon>Burkholderiales</taxon>
        <taxon>Oxalobacteraceae</taxon>
        <taxon>Telluria group</taxon>
        <taxon>Massilia</taxon>
    </lineage>
</organism>
<feature type="transmembrane region" description="Helical" evidence="1">
    <location>
        <begin position="85"/>
        <end position="110"/>
    </location>
</feature>
<dbReference type="RefSeq" id="WP_091872719.1">
    <property type="nucleotide sequence ID" value="NZ_FOLD01000005.1"/>
</dbReference>
<sequence length="615" mass="66312">MKELFLSECRRFRTVALVAATIHLVLQLMASRMTEPLQMGWREQTVILIACAVAGLAFAVAQFSTHRQASRWLWLMHRPLPRSRIFGALALASLALLVAAIGLPALLAVLGSDRLTGRTVDSHHYLIPLHLLLTSFSAWLGGAYLMLSGRRSAFVVLFVPALLCWHLAAADALLAPALLAVALMAALAYTAFAPDRTAPPSTTSGWLAAGVPLVLGCHFVLLWGASIAFQSGQMLLGVNPFNSPLPPSGGAIEMTRADGRANLQRVLAASSDARAAHWRRQVALLDTGSVRARWLELPVRGQVGNFQKLQWFDNTRNIIWTFSHDRMLFEGRDAHTDAPRGWIGMGGLGDLRPFSAVPAMDGKYLQTAQQLLQIDPETHRIHLLASVAAPETLAGPVQEVGRQPFVLTNRRLVSYRAGVAPAGQPAPLEQVYSVPLPGPFGDLDRVDVARLLDGTLLSFNFGRRMIDGEVGSRQHLVFVDGAGRAQTVAVREVGHDFPLLFEHKDWWLSPVIHAALALPERLLDKGLTPDAPGTVAQQRPAAVVAAALVAAILSAALAAWRLRRHPRRQVLAWSAAALVFGAPCVAALWVLAPRLPRAASAAARAPAPLPVPATA</sequence>
<reference evidence="3" key="1">
    <citation type="submission" date="2016-10" db="EMBL/GenBank/DDBJ databases">
        <authorList>
            <person name="Varghese N."/>
            <person name="Submissions S."/>
        </authorList>
    </citation>
    <scope>NUCLEOTIDE SEQUENCE [LARGE SCALE GENOMIC DNA]</scope>
    <source>
        <strain evidence="3">CGMCC 1.12041</strain>
    </source>
</reference>
<dbReference type="AlphaFoldDB" id="A0A1I1I6Y9"/>
<keyword evidence="1" id="KW-0472">Membrane</keyword>
<feature type="transmembrane region" description="Helical" evidence="1">
    <location>
        <begin position="152"/>
        <end position="168"/>
    </location>
</feature>
<feature type="transmembrane region" description="Helical" evidence="1">
    <location>
        <begin position="46"/>
        <end position="64"/>
    </location>
</feature>
<evidence type="ECO:0000313" key="3">
    <source>
        <dbReference type="Proteomes" id="UP000198639"/>
    </source>
</evidence>
<feature type="transmembrane region" description="Helical" evidence="1">
    <location>
        <begin position="205"/>
        <end position="225"/>
    </location>
</feature>
<name>A0A1I1I6Y9_9BURK</name>
<keyword evidence="1" id="KW-1133">Transmembrane helix</keyword>
<feature type="transmembrane region" description="Helical" evidence="1">
    <location>
        <begin position="174"/>
        <end position="193"/>
    </location>
</feature>
<feature type="transmembrane region" description="Helical" evidence="1">
    <location>
        <begin position="541"/>
        <end position="560"/>
    </location>
</feature>
<dbReference type="Proteomes" id="UP000198639">
    <property type="component" value="Unassembled WGS sequence"/>
</dbReference>
<evidence type="ECO:0000256" key="1">
    <source>
        <dbReference type="SAM" id="Phobius"/>
    </source>
</evidence>
<feature type="transmembrane region" description="Helical" evidence="1">
    <location>
        <begin position="125"/>
        <end position="145"/>
    </location>
</feature>
<dbReference type="OrthoDB" id="6398376at2"/>